<comment type="caution">
    <text evidence="2">The sequence shown here is derived from an EMBL/GenBank/DDBJ whole genome shotgun (WGS) entry which is preliminary data.</text>
</comment>
<feature type="compositionally biased region" description="Basic and acidic residues" evidence="1">
    <location>
        <begin position="452"/>
        <end position="471"/>
    </location>
</feature>
<accession>A0A5B0QJ66</accession>
<feature type="compositionally biased region" description="Acidic residues" evidence="1">
    <location>
        <begin position="372"/>
        <end position="387"/>
    </location>
</feature>
<feature type="compositionally biased region" description="Low complexity" evidence="1">
    <location>
        <begin position="306"/>
        <end position="316"/>
    </location>
</feature>
<feature type="compositionally biased region" description="Low complexity" evidence="1">
    <location>
        <begin position="194"/>
        <end position="204"/>
    </location>
</feature>
<keyword evidence="3" id="KW-1185">Reference proteome</keyword>
<organism evidence="2 3">
    <name type="scientific">Puccinia graminis f. sp. tritici</name>
    <dbReference type="NCBI Taxonomy" id="56615"/>
    <lineage>
        <taxon>Eukaryota</taxon>
        <taxon>Fungi</taxon>
        <taxon>Dikarya</taxon>
        <taxon>Basidiomycota</taxon>
        <taxon>Pucciniomycotina</taxon>
        <taxon>Pucciniomycetes</taxon>
        <taxon>Pucciniales</taxon>
        <taxon>Pucciniaceae</taxon>
        <taxon>Puccinia</taxon>
    </lineage>
</organism>
<evidence type="ECO:0000313" key="3">
    <source>
        <dbReference type="Proteomes" id="UP000324748"/>
    </source>
</evidence>
<feature type="region of interest" description="Disordered" evidence="1">
    <location>
        <begin position="156"/>
        <end position="316"/>
    </location>
</feature>
<sequence>MMATIESGGSGDNARLINNKSVVVVVQSSPGLVMQTASVFYVVHQRLHHASFSLSNMVYNKQNPRHSYNSIPAKPSSLPVGSVAAQSADRQPARKSHLARAEANWVAFPPLPEAALHPFSSAVQFVSTTLKPLTEPSIAYPSGPLPNHLSRANTLLSSSSSASSSSSSSALNHLHSASHLSHGNSNGALKRSRTTTSSTHPTSISRKRSKSDFGSTSYRPAGSSQQPPIHPIIRPLVPSRQAQDFGSSSSLAHLNAPRSTRQRSRTPDPHTPALLIRQKQRLSEPARQASGPRKSSNSSPYPQYMSPALRSSSSLKSSASVSSIGTLLYPSRSRAHSQLNPIVSGVQDEDCPVGPVRRTYLGGVGVYLNNPQDEEDPNSMDDEDDDSPGGSPDGLQKTKPQLTINVGLCKNPSESAKSSANWYNRLLLSPLSSAGSSVYSFIMNGSSPLVPSDHHPDHSLELDHSPAHEPLRPAPSDSITATSSWKHSFRRQKSLCFCFFFA</sequence>
<proteinExistence type="predicted"/>
<dbReference type="AlphaFoldDB" id="A0A5B0QJ66"/>
<feature type="compositionally biased region" description="Polar residues" evidence="1">
    <location>
        <begin position="240"/>
        <end position="252"/>
    </location>
</feature>
<evidence type="ECO:0000313" key="2">
    <source>
        <dbReference type="EMBL" id="KAA1113150.1"/>
    </source>
</evidence>
<feature type="compositionally biased region" description="Low complexity" evidence="1">
    <location>
        <begin position="156"/>
        <end position="186"/>
    </location>
</feature>
<feature type="compositionally biased region" description="Polar residues" evidence="1">
    <location>
        <begin position="212"/>
        <end position="227"/>
    </location>
</feature>
<feature type="region of interest" description="Disordered" evidence="1">
    <location>
        <begin position="450"/>
        <end position="479"/>
    </location>
</feature>
<dbReference type="EMBL" id="VSWC01000015">
    <property type="protein sequence ID" value="KAA1113150.1"/>
    <property type="molecule type" value="Genomic_DNA"/>
</dbReference>
<dbReference type="OrthoDB" id="2507065at2759"/>
<dbReference type="Proteomes" id="UP000324748">
    <property type="component" value="Unassembled WGS sequence"/>
</dbReference>
<gene>
    <name evidence="2" type="ORF">PGT21_022832</name>
</gene>
<name>A0A5B0QJ66_PUCGR</name>
<reference evidence="2 3" key="1">
    <citation type="submission" date="2019-05" db="EMBL/GenBank/DDBJ databases">
        <title>Emergence of the Ug99 lineage of the wheat stem rust pathogen through somatic hybridization.</title>
        <authorList>
            <person name="Li F."/>
            <person name="Upadhyaya N.M."/>
            <person name="Sperschneider J."/>
            <person name="Matny O."/>
            <person name="Nguyen-Phuc H."/>
            <person name="Mago R."/>
            <person name="Raley C."/>
            <person name="Miller M.E."/>
            <person name="Silverstein K.A.T."/>
            <person name="Henningsen E."/>
            <person name="Hirsch C.D."/>
            <person name="Visser B."/>
            <person name="Pretorius Z.A."/>
            <person name="Steffenson B.J."/>
            <person name="Schwessinger B."/>
            <person name="Dodds P.N."/>
            <person name="Figueroa M."/>
        </authorList>
    </citation>
    <scope>NUCLEOTIDE SEQUENCE [LARGE SCALE GENOMIC DNA]</scope>
    <source>
        <strain evidence="2">21-0</strain>
    </source>
</reference>
<protein>
    <submittedName>
        <fullName evidence="2">Uncharacterized protein</fullName>
    </submittedName>
</protein>
<evidence type="ECO:0000256" key="1">
    <source>
        <dbReference type="SAM" id="MobiDB-lite"/>
    </source>
</evidence>
<feature type="region of interest" description="Disordered" evidence="1">
    <location>
        <begin position="366"/>
        <end position="400"/>
    </location>
</feature>